<dbReference type="EnsemblPlants" id="AET2Gv20297200.1">
    <property type="protein sequence ID" value="AET2Gv20297200.1"/>
    <property type="gene ID" value="AET2Gv20297200"/>
</dbReference>
<evidence type="ECO:0000256" key="1">
    <source>
        <dbReference type="SAM" id="MobiDB-lite"/>
    </source>
</evidence>
<feature type="region of interest" description="Disordered" evidence="1">
    <location>
        <begin position="92"/>
        <end position="154"/>
    </location>
</feature>
<keyword evidence="3" id="KW-1185">Reference proteome</keyword>
<dbReference type="Gramene" id="AET2Gv20297200.1">
    <property type="protein sequence ID" value="AET2Gv20297200.1"/>
    <property type="gene ID" value="AET2Gv20297200"/>
</dbReference>
<name>A0A453AY35_AEGTS</name>
<protein>
    <submittedName>
        <fullName evidence="2">Uncharacterized protein</fullName>
    </submittedName>
</protein>
<reference evidence="3" key="2">
    <citation type="journal article" date="2017" name="Nat. Plants">
        <title>The Aegilops tauschii genome reveals multiple impacts of transposons.</title>
        <authorList>
            <person name="Zhao G."/>
            <person name="Zou C."/>
            <person name="Li K."/>
            <person name="Wang K."/>
            <person name="Li T."/>
            <person name="Gao L."/>
            <person name="Zhang X."/>
            <person name="Wang H."/>
            <person name="Yang Z."/>
            <person name="Liu X."/>
            <person name="Jiang W."/>
            <person name="Mao L."/>
            <person name="Kong X."/>
            <person name="Jiao Y."/>
            <person name="Jia J."/>
        </authorList>
    </citation>
    <scope>NUCLEOTIDE SEQUENCE [LARGE SCALE GENOMIC DNA]</scope>
    <source>
        <strain evidence="3">cv. AL8/78</strain>
    </source>
</reference>
<dbReference type="Gramene" id="AET2Gv20320600.18">
    <property type="protein sequence ID" value="AET2Gv20320600.18"/>
    <property type="gene ID" value="AET2Gv20320600"/>
</dbReference>
<organism evidence="2 3">
    <name type="scientific">Aegilops tauschii subsp. strangulata</name>
    <name type="common">Goatgrass</name>
    <dbReference type="NCBI Taxonomy" id="200361"/>
    <lineage>
        <taxon>Eukaryota</taxon>
        <taxon>Viridiplantae</taxon>
        <taxon>Streptophyta</taxon>
        <taxon>Embryophyta</taxon>
        <taxon>Tracheophyta</taxon>
        <taxon>Spermatophyta</taxon>
        <taxon>Magnoliopsida</taxon>
        <taxon>Liliopsida</taxon>
        <taxon>Poales</taxon>
        <taxon>Poaceae</taxon>
        <taxon>BOP clade</taxon>
        <taxon>Pooideae</taxon>
        <taxon>Triticodae</taxon>
        <taxon>Triticeae</taxon>
        <taxon>Triticinae</taxon>
        <taxon>Aegilops</taxon>
    </lineage>
</organism>
<proteinExistence type="predicted"/>
<evidence type="ECO:0000313" key="2">
    <source>
        <dbReference type="EnsemblPlants" id="AET2Gv20297200.1"/>
    </source>
</evidence>
<evidence type="ECO:0000313" key="3">
    <source>
        <dbReference type="Proteomes" id="UP000015105"/>
    </source>
</evidence>
<accession>A0A453AY35</accession>
<reference evidence="2" key="3">
    <citation type="journal article" date="2017" name="Nature">
        <title>Genome sequence of the progenitor of the wheat D genome Aegilops tauschii.</title>
        <authorList>
            <person name="Luo M.C."/>
            <person name="Gu Y.Q."/>
            <person name="Puiu D."/>
            <person name="Wang H."/>
            <person name="Twardziok S.O."/>
            <person name="Deal K.R."/>
            <person name="Huo N."/>
            <person name="Zhu T."/>
            <person name="Wang L."/>
            <person name="Wang Y."/>
            <person name="McGuire P.E."/>
            <person name="Liu S."/>
            <person name="Long H."/>
            <person name="Ramasamy R.K."/>
            <person name="Rodriguez J.C."/>
            <person name="Van S.L."/>
            <person name="Yuan L."/>
            <person name="Wang Z."/>
            <person name="Xia Z."/>
            <person name="Xiao L."/>
            <person name="Anderson O.D."/>
            <person name="Ouyang S."/>
            <person name="Liang Y."/>
            <person name="Zimin A.V."/>
            <person name="Pertea G."/>
            <person name="Qi P."/>
            <person name="Bennetzen J.L."/>
            <person name="Dai X."/>
            <person name="Dawson M.W."/>
            <person name="Muller H.G."/>
            <person name="Kugler K."/>
            <person name="Rivarola-Duarte L."/>
            <person name="Spannagl M."/>
            <person name="Mayer K.F.X."/>
            <person name="Lu F.H."/>
            <person name="Bevan M.W."/>
            <person name="Leroy P."/>
            <person name="Li P."/>
            <person name="You F.M."/>
            <person name="Sun Q."/>
            <person name="Liu Z."/>
            <person name="Lyons E."/>
            <person name="Wicker T."/>
            <person name="Salzberg S.L."/>
            <person name="Devos K.M."/>
            <person name="Dvorak J."/>
        </authorList>
    </citation>
    <scope>NUCLEOTIDE SEQUENCE [LARGE SCALE GENOMIC DNA]</scope>
    <source>
        <strain evidence="2">cv. AL8/78</strain>
    </source>
</reference>
<dbReference type="EnsemblPlants" id="AET2Gv20320600.18">
    <property type="protein sequence ID" value="AET2Gv20320600.18"/>
    <property type="gene ID" value="AET2Gv20320600"/>
</dbReference>
<reference evidence="2" key="5">
    <citation type="journal article" date="2021" name="G3 (Bethesda)">
        <title>Aegilops tauschii genome assembly Aet v5.0 features greater sequence contiguity and improved annotation.</title>
        <authorList>
            <person name="Wang L."/>
            <person name="Zhu T."/>
            <person name="Rodriguez J.C."/>
            <person name="Deal K.R."/>
            <person name="Dubcovsky J."/>
            <person name="McGuire P.E."/>
            <person name="Lux T."/>
            <person name="Spannagl M."/>
            <person name="Mayer K.F.X."/>
            <person name="Baldrich P."/>
            <person name="Meyers B.C."/>
            <person name="Huo N."/>
            <person name="Gu Y.Q."/>
            <person name="Zhou H."/>
            <person name="Devos K.M."/>
            <person name="Bennetzen J.L."/>
            <person name="Unver T."/>
            <person name="Budak H."/>
            <person name="Gulick P.J."/>
            <person name="Galiba G."/>
            <person name="Kalapos B."/>
            <person name="Nelson D.R."/>
            <person name="Li P."/>
            <person name="You F.M."/>
            <person name="Luo M.C."/>
            <person name="Dvorak J."/>
        </authorList>
    </citation>
    <scope>NUCLEOTIDE SEQUENCE [LARGE SCALE GENOMIC DNA]</scope>
    <source>
        <strain evidence="2">cv. AL8/78</strain>
    </source>
</reference>
<dbReference type="Proteomes" id="UP000015105">
    <property type="component" value="Chromosome 2D"/>
</dbReference>
<feature type="compositionally biased region" description="Basic residues" evidence="1">
    <location>
        <begin position="104"/>
        <end position="114"/>
    </location>
</feature>
<reference evidence="2" key="4">
    <citation type="submission" date="2019-03" db="UniProtKB">
        <authorList>
            <consortium name="EnsemblPlants"/>
        </authorList>
    </citation>
    <scope>IDENTIFICATION</scope>
</reference>
<reference evidence="3" key="1">
    <citation type="journal article" date="2014" name="Science">
        <title>Ancient hybridizations among the ancestral genomes of bread wheat.</title>
        <authorList>
            <consortium name="International Wheat Genome Sequencing Consortium,"/>
            <person name="Marcussen T."/>
            <person name="Sandve S.R."/>
            <person name="Heier L."/>
            <person name="Spannagl M."/>
            <person name="Pfeifer M."/>
            <person name="Jakobsen K.S."/>
            <person name="Wulff B.B."/>
            <person name="Steuernagel B."/>
            <person name="Mayer K.F."/>
            <person name="Olsen O.A."/>
        </authorList>
    </citation>
    <scope>NUCLEOTIDE SEQUENCE [LARGE SCALE GENOMIC DNA]</scope>
    <source>
        <strain evidence="3">cv. AL8/78</strain>
    </source>
</reference>
<dbReference type="AlphaFoldDB" id="A0A453AY35"/>
<sequence length="154" mass="17193">MATTSWMARRRGRRRRGPLHLLVILCPTSEGRVDSLANGSASSSNLSVARAGELHRSRFGPPMPWLSRVAPSPMTHLPSSCRWRLARREPPWINATGKEASVQHRGRAGRRRPGRAPPPAGSPDHTRPQRHHIGTSQEWTWQPPRAEQSEDDGV</sequence>